<gene>
    <name evidence="2" type="ORF">G3I74_02570</name>
</gene>
<keyword evidence="3" id="KW-1185">Reference proteome</keyword>
<keyword evidence="1" id="KW-0812">Transmembrane</keyword>
<feature type="transmembrane region" description="Helical" evidence="1">
    <location>
        <begin position="85"/>
        <end position="107"/>
    </location>
</feature>
<keyword evidence="1" id="KW-0472">Membrane</keyword>
<dbReference type="EMBL" id="JAAGSC010000031">
    <property type="protein sequence ID" value="NDY94611.1"/>
    <property type="molecule type" value="Genomic_DNA"/>
</dbReference>
<proteinExistence type="predicted"/>
<feature type="transmembrane region" description="Helical" evidence="1">
    <location>
        <begin position="53"/>
        <end position="73"/>
    </location>
</feature>
<organism evidence="2 3">
    <name type="scientific">Wenzhouxiangella limi</name>
    <dbReference type="NCBI Taxonomy" id="2707351"/>
    <lineage>
        <taxon>Bacteria</taxon>
        <taxon>Pseudomonadati</taxon>
        <taxon>Pseudomonadota</taxon>
        <taxon>Gammaproteobacteria</taxon>
        <taxon>Chromatiales</taxon>
        <taxon>Wenzhouxiangellaceae</taxon>
        <taxon>Wenzhouxiangella</taxon>
    </lineage>
</organism>
<accession>A0A845V2W7</accession>
<dbReference type="Proteomes" id="UP000484885">
    <property type="component" value="Unassembled WGS sequence"/>
</dbReference>
<feature type="transmembrane region" description="Helical" evidence="1">
    <location>
        <begin position="119"/>
        <end position="141"/>
    </location>
</feature>
<keyword evidence="1" id="KW-1133">Transmembrane helix</keyword>
<evidence type="ECO:0000256" key="1">
    <source>
        <dbReference type="SAM" id="Phobius"/>
    </source>
</evidence>
<evidence type="ECO:0000313" key="2">
    <source>
        <dbReference type="EMBL" id="NDY94611.1"/>
    </source>
</evidence>
<sequence>MVRILIGWLTAVLVATVAGSLVQSHFTLAAIARIHAPVALRDRLALYAYDLVHFAPLWAVIMALGLLIAFPVAGWLAHYRPRWHAVLFPLAGLAAVLTALLVMDAMLPVTVIAAARSALGVSLLCLAGALAGAVYIAIVPYRQKGQN</sequence>
<protein>
    <submittedName>
        <fullName evidence="2">Uncharacterized protein</fullName>
    </submittedName>
</protein>
<name>A0A845V2W7_9GAMM</name>
<evidence type="ECO:0000313" key="3">
    <source>
        <dbReference type="Proteomes" id="UP000484885"/>
    </source>
</evidence>
<dbReference type="AlphaFoldDB" id="A0A845V2W7"/>
<reference evidence="2 3" key="1">
    <citation type="submission" date="2020-02" db="EMBL/GenBank/DDBJ databases">
        <authorList>
            <person name="Zhang X.-Y."/>
        </authorList>
    </citation>
    <scope>NUCLEOTIDE SEQUENCE [LARGE SCALE GENOMIC DNA]</scope>
    <source>
        <strain evidence="2 3">C33</strain>
    </source>
</reference>
<comment type="caution">
    <text evidence="2">The sequence shown here is derived from an EMBL/GenBank/DDBJ whole genome shotgun (WGS) entry which is preliminary data.</text>
</comment>
<dbReference type="RefSeq" id="WP_164209989.1">
    <property type="nucleotide sequence ID" value="NZ_JAAGSC010000031.1"/>
</dbReference>